<evidence type="ECO:0000313" key="2">
    <source>
        <dbReference type="Proteomes" id="UP001189624"/>
    </source>
</evidence>
<protein>
    <submittedName>
        <fullName evidence="1">Uncharacterized protein</fullName>
    </submittedName>
</protein>
<accession>A0AA86W4Y3</accession>
<dbReference type="Gramene" id="rna-AYBTSS11_LOCUS30642">
    <property type="protein sequence ID" value="CAJ1978448.1"/>
    <property type="gene ID" value="gene-AYBTSS11_LOCUS30642"/>
</dbReference>
<reference evidence="1" key="1">
    <citation type="submission" date="2023-10" db="EMBL/GenBank/DDBJ databases">
        <authorList>
            <person name="Domelevo Entfellner J.-B."/>
        </authorList>
    </citation>
    <scope>NUCLEOTIDE SEQUENCE</scope>
</reference>
<gene>
    <name evidence="1" type="ORF">AYBTSS11_LOCUS30642</name>
</gene>
<organism evidence="1 2">
    <name type="scientific">Sphenostylis stenocarpa</name>
    <dbReference type="NCBI Taxonomy" id="92480"/>
    <lineage>
        <taxon>Eukaryota</taxon>
        <taxon>Viridiplantae</taxon>
        <taxon>Streptophyta</taxon>
        <taxon>Embryophyta</taxon>
        <taxon>Tracheophyta</taxon>
        <taxon>Spermatophyta</taxon>
        <taxon>Magnoliopsida</taxon>
        <taxon>eudicotyledons</taxon>
        <taxon>Gunneridae</taxon>
        <taxon>Pentapetalae</taxon>
        <taxon>rosids</taxon>
        <taxon>fabids</taxon>
        <taxon>Fabales</taxon>
        <taxon>Fabaceae</taxon>
        <taxon>Papilionoideae</taxon>
        <taxon>50 kb inversion clade</taxon>
        <taxon>NPAAA clade</taxon>
        <taxon>indigoferoid/millettioid clade</taxon>
        <taxon>Phaseoleae</taxon>
        <taxon>Sphenostylis</taxon>
    </lineage>
</organism>
<proteinExistence type="predicted"/>
<dbReference type="AlphaFoldDB" id="A0AA86W4Y3"/>
<evidence type="ECO:0000313" key="1">
    <source>
        <dbReference type="EMBL" id="CAJ1978448.1"/>
    </source>
</evidence>
<name>A0AA86W4Y3_9FABA</name>
<keyword evidence="2" id="KW-1185">Reference proteome</keyword>
<sequence length="69" mass="7726">MKYDNCISISQNIKFPALAATLLKTSINVYIVCRDLNLRHTTKMEGKKEVKEKKIEVEVIPLSSGSSTV</sequence>
<dbReference type="EMBL" id="OY731408">
    <property type="protein sequence ID" value="CAJ1978448.1"/>
    <property type="molecule type" value="Genomic_DNA"/>
</dbReference>
<dbReference type="Proteomes" id="UP001189624">
    <property type="component" value="Chromosome 11"/>
</dbReference>